<protein>
    <submittedName>
        <fullName evidence="1">Uncharacterized protein</fullName>
    </submittedName>
</protein>
<sequence length="29" mass="3396">MINFNRGVIIWVICQYLLNGSKKHVYNAT</sequence>
<organism evidence="1">
    <name type="scientific">Myoviridae sp. ctkOm7</name>
    <dbReference type="NCBI Taxonomy" id="2826690"/>
    <lineage>
        <taxon>Viruses</taxon>
        <taxon>Duplodnaviria</taxon>
        <taxon>Heunggongvirae</taxon>
        <taxon>Uroviricota</taxon>
        <taxon>Caudoviricetes</taxon>
    </lineage>
</organism>
<proteinExistence type="predicted"/>
<reference evidence="1" key="1">
    <citation type="journal article" date="2021" name="Proc. Natl. Acad. Sci. U.S.A.">
        <title>A Catalog of Tens of Thousands of Viruses from Human Metagenomes Reveals Hidden Associations with Chronic Diseases.</title>
        <authorList>
            <person name="Tisza M.J."/>
            <person name="Buck C.B."/>
        </authorList>
    </citation>
    <scope>NUCLEOTIDE SEQUENCE</scope>
    <source>
        <strain evidence="1">CtkOm7</strain>
    </source>
</reference>
<accession>A0A8S5NNB9</accession>
<dbReference type="EMBL" id="BK015199">
    <property type="protein sequence ID" value="DAD95728.1"/>
    <property type="molecule type" value="Genomic_DNA"/>
</dbReference>
<name>A0A8S5NNB9_9CAUD</name>
<evidence type="ECO:0000313" key="1">
    <source>
        <dbReference type="EMBL" id="DAD95728.1"/>
    </source>
</evidence>